<comment type="similarity">
    <text evidence="1 8">Belongs to the ABC transporter superfamily.</text>
</comment>
<dbReference type="InterPro" id="IPR005892">
    <property type="entry name" value="Gly-betaine_transp_ATP-bd"/>
</dbReference>
<dbReference type="PANTHER" id="PTHR43117:SF3">
    <property type="entry name" value="CHOLINE TRANSPORT ATP-BINDING PROTEIN OPUBA"/>
    <property type="match status" value="1"/>
</dbReference>
<organism evidence="11 12">
    <name type="scientific">Hydrogenoanaerobacterium saccharovorans</name>
    <dbReference type="NCBI Taxonomy" id="474960"/>
    <lineage>
        <taxon>Bacteria</taxon>
        <taxon>Bacillati</taxon>
        <taxon>Bacillota</taxon>
        <taxon>Clostridia</taxon>
        <taxon>Eubacteriales</taxon>
        <taxon>Oscillospiraceae</taxon>
        <taxon>Hydrogenoanaerobacterium</taxon>
    </lineage>
</organism>
<dbReference type="EMBL" id="JACSNR010000004">
    <property type="protein sequence ID" value="MBM6923077.1"/>
    <property type="molecule type" value="Genomic_DNA"/>
</dbReference>
<dbReference type="InterPro" id="IPR003439">
    <property type="entry name" value="ABC_transporter-like_ATP-bd"/>
</dbReference>
<keyword evidence="6 7" id="KW-0129">CBS domain</keyword>
<dbReference type="NCBIfam" id="TIGR01186">
    <property type="entry name" value="proV"/>
    <property type="match status" value="1"/>
</dbReference>
<keyword evidence="5 8" id="KW-0067">ATP-binding</keyword>
<dbReference type="Pfam" id="PF00571">
    <property type="entry name" value="CBS"/>
    <property type="match status" value="1"/>
</dbReference>
<comment type="subunit">
    <text evidence="8">The complex is probably composed of two ATP-binding proteins, two transmembrane proteins and a solute-binding protein.</text>
</comment>
<evidence type="ECO:0000259" key="10">
    <source>
        <dbReference type="PROSITE" id="PS51371"/>
    </source>
</evidence>
<evidence type="ECO:0000256" key="1">
    <source>
        <dbReference type="ARBA" id="ARBA00005417"/>
    </source>
</evidence>
<evidence type="ECO:0000313" key="11">
    <source>
        <dbReference type="EMBL" id="MBM6923077.1"/>
    </source>
</evidence>
<dbReference type="InterPro" id="IPR000644">
    <property type="entry name" value="CBS_dom"/>
</dbReference>
<keyword evidence="8" id="KW-1003">Cell membrane</keyword>
<dbReference type="Gene3D" id="3.10.580.10">
    <property type="entry name" value="CBS-domain"/>
    <property type="match status" value="1"/>
</dbReference>
<dbReference type="Proteomes" id="UP000724149">
    <property type="component" value="Unassembled WGS sequence"/>
</dbReference>
<dbReference type="SUPFAM" id="SSF54631">
    <property type="entry name" value="CBS-domain pair"/>
    <property type="match status" value="1"/>
</dbReference>
<dbReference type="PROSITE" id="PS51371">
    <property type="entry name" value="CBS"/>
    <property type="match status" value="1"/>
</dbReference>
<dbReference type="GO" id="GO:0005524">
    <property type="term" value="F:ATP binding"/>
    <property type="evidence" value="ECO:0007669"/>
    <property type="project" value="UniProtKB-KW"/>
</dbReference>
<comment type="caution">
    <text evidence="11">The sequence shown here is derived from an EMBL/GenBank/DDBJ whole genome shotgun (WGS) entry which is preliminary data.</text>
</comment>
<dbReference type="Gene3D" id="3.40.50.300">
    <property type="entry name" value="P-loop containing nucleotide triphosphate hydrolases"/>
    <property type="match status" value="1"/>
</dbReference>
<evidence type="ECO:0000256" key="3">
    <source>
        <dbReference type="ARBA" id="ARBA00022737"/>
    </source>
</evidence>
<dbReference type="EC" id="7.6.2.9" evidence="8"/>
<keyword evidence="8" id="KW-0472">Membrane</keyword>
<dbReference type="InterPro" id="IPR027417">
    <property type="entry name" value="P-loop_NTPase"/>
</dbReference>
<dbReference type="SUPFAM" id="SSF52540">
    <property type="entry name" value="P-loop containing nucleoside triphosphate hydrolases"/>
    <property type="match status" value="1"/>
</dbReference>
<proteinExistence type="inferred from homology"/>
<sequence length="371" mass="41517">MIRFEHVTKQYGDNVILNDLNFEIEEGKFVILIGPSGCGKTTTLKMINRLIDPNSGRIYIDDKDINTIDKPALRRSIGYVIQQIGLFPNMTVAQNISVVPRLLKYPKEKCDQIVHELLEMVNMPYEQYAHKYPSEMSGGQQQRIGVLRALAASPPIVLMDEPFGALDPMTRTVLQEEVKKLQRKLNKTIIFVTHDMEEAISLADVIIFMDKGEIAQIASPEEMLRNPANDLIRSFLGKHIHDNNETLTISSFLRTNIFKVGADRGILECTELMALHGVDTLLVTDSDDRYLGTVSIEEINEHSHEKLDSIAPLVRRVMPEASITDEAKACFDKLLVKGGNYVVVLNPDQTIAGIVTRSSMARALASAVWGD</sequence>
<comment type="catalytic activity">
    <reaction evidence="8">
        <text>a quaternary ammonium(out) + ATP + H2O = a quaternary ammonium(in) + ADP + phosphate + H(+)</text>
        <dbReference type="Rhea" id="RHEA:11036"/>
        <dbReference type="ChEBI" id="CHEBI:15377"/>
        <dbReference type="ChEBI" id="CHEBI:15378"/>
        <dbReference type="ChEBI" id="CHEBI:30616"/>
        <dbReference type="ChEBI" id="CHEBI:35267"/>
        <dbReference type="ChEBI" id="CHEBI:43474"/>
        <dbReference type="ChEBI" id="CHEBI:456216"/>
    </reaction>
</comment>
<reference evidence="11 12" key="1">
    <citation type="journal article" date="2021" name="Sci. Rep.">
        <title>The distribution of antibiotic resistance genes in chicken gut microbiota commensals.</title>
        <authorList>
            <person name="Juricova H."/>
            <person name="Matiasovicova J."/>
            <person name="Kubasova T."/>
            <person name="Cejkova D."/>
            <person name="Rychlik I."/>
        </authorList>
    </citation>
    <scope>NUCLEOTIDE SEQUENCE [LARGE SCALE GENOMIC DNA]</scope>
    <source>
        <strain evidence="11 12">An564</strain>
    </source>
</reference>
<evidence type="ECO:0000256" key="4">
    <source>
        <dbReference type="ARBA" id="ARBA00022741"/>
    </source>
</evidence>
<dbReference type="PANTHER" id="PTHR43117">
    <property type="entry name" value="OSMOPROTECTANT IMPORT ATP-BINDING PROTEIN OSMV"/>
    <property type="match status" value="1"/>
</dbReference>
<dbReference type="InterPro" id="IPR003593">
    <property type="entry name" value="AAA+_ATPase"/>
</dbReference>
<dbReference type="InterPro" id="IPR046342">
    <property type="entry name" value="CBS_dom_sf"/>
</dbReference>
<keyword evidence="12" id="KW-1185">Reference proteome</keyword>
<dbReference type="SMART" id="SM00382">
    <property type="entry name" value="AAA"/>
    <property type="match status" value="1"/>
</dbReference>
<dbReference type="InterPro" id="IPR017871">
    <property type="entry name" value="ABC_transporter-like_CS"/>
</dbReference>
<evidence type="ECO:0000256" key="8">
    <source>
        <dbReference type="RuleBase" id="RU369116"/>
    </source>
</evidence>
<keyword evidence="4 8" id="KW-0547">Nucleotide-binding</keyword>
<dbReference type="PROSITE" id="PS00211">
    <property type="entry name" value="ABC_TRANSPORTER_1"/>
    <property type="match status" value="1"/>
</dbReference>
<dbReference type="PROSITE" id="PS50893">
    <property type="entry name" value="ABC_TRANSPORTER_2"/>
    <property type="match status" value="1"/>
</dbReference>
<evidence type="ECO:0000313" key="12">
    <source>
        <dbReference type="Proteomes" id="UP000724149"/>
    </source>
</evidence>
<dbReference type="Pfam" id="PF00005">
    <property type="entry name" value="ABC_tran"/>
    <property type="match status" value="1"/>
</dbReference>
<evidence type="ECO:0000259" key="9">
    <source>
        <dbReference type="PROSITE" id="PS50893"/>
    </source>
</evidence>
<feature type="domain" description="ABC transporter" evidence="9">
    <location>
        <begin position="2"/>
        <end position="236"/>
    </location>
</feature>
<feature type="domain" description="CBS" evidence="10">
    <location>
        <begin position="253"/>
        <end position="309"/>
    </location>
</feature>
<evidence type="ECO:0000256" key="6">
    <source>
        <dbReference type="ARBA" id="ARBA00023122"/>
    </source>
</evidence>
<keyword evidence="2 8" id="KW-0813">Transport</keyword>
<gene>
    <name evidence="11" type="ORF">H9X81_05135</name>
</gene>
<protein>
    <recommendedName>
        <fullName evidence="8">Quaternary amine transport ATP-binding protein</fullName>
        <ecNumber evidence="8">7.6.2.9</ecNumber>
    </recommendedName>
</protein>
<evidence type="ECO:0000256" key="7">
    <source>
        <dbReference type="PROSITE-ProRule" id="PRU00703"/>
    </source>
</evidence>
<dbReference type="RefSeq" id="WP_204720337.1">
    <property type="nucleotide sequence ID" value="NZ_JACSNR010000004.1"/>
</dbReference>
<comment type="subcellular location">
    <subcellularLocation>
        <location evidence="8">Cell inner membrane</location>
        <topology evidence="8">Peripheral membrane protein</topology>
    </subcellularLocation>
</comment>
<keyword evidence="8" id="KW-0997">Cell inner membrane</keyword>
<accession>A0ABS2GKQ6</accession>
<evidence type="ECO:0000256" key="2">
    <source>
        <dbReference type="ARBA" id="ARBA00022448"/>
    </source>
</evidence>
<name>A0ABS2GKQ6_9FIRM</name>
<keyword evidence="3" id="KW-0677">Repeat</keyword>
<evidence type="ECO:0000256" key="5">
    <source>
        <dbReference type="ARBA" id="ARBA00022840"/>
    </source>
</evidence>